<sequence>MINMVTCARSRGYHRKCRCFDHLVKHAQGSNFAGYTSDVSTAVQPLNVMEGDQTSLPCPIDMSREPLSAIWFHLSTVKSRSSPAPSSTKKEPKKVYALEAPVLSQRVLAASVGLVDGSHWKQPRWKHRAFFSLLSDPPALRLNRLERADTGSYVCNVTYRDDNVTTGAVTVTEAHFELFVAVPQEPPVIMDTSGVILKSTAGPYAEGDIVRLTCSVPAVDHKVTLTWRRDGQPVDSPLGTVSTAGGRRMSVLTLGPLRREHLLSNISCLATSDVSMPVESWVLMDMYLSPSKVSLWSWPHDDNKASGWFMVAPAMATATSSSSSPSSQVSASPVDSTYSDDLDAPVSLSSADSQANFSPHFYAPRSFECTVTGSRPHANVTWLLDGHPLDEHLSITRVDDNATTSVLLLPPLKHAGKLLECRGTNDRLPRGRGVLSRYLPVNLSDKPEVNLKLGTGLNASHITEGTDVYMECSILAASKVTDVTWRHQGRDLAPAPAEGMLITSRYLVIRHVTPSHAGSYACGFNKPEGGYFESAPFHLRVQYSPRCDPEAEQTMHVERNATLNITCDVRANPSGGLRYFWLVENASEVAETAKADRQTADRKHLPRPQVTKSNHLEIVANASLFDAVLTCWAENSVGMQRRRCSFKFFPRGESSSSGITCVVGNYTPTSFSLVCSTPIGGNESTSQRRRRVLVEVLDSEKRNRSERSFWSADWSAPMFVTGLRPSTDYLVLVRMPPEASFRSYVRTLSPAQTLKEREDTKRTSQHSQWTQTLPIVLISCALLFVSVSLLGICFVHAYKKRWKRPRRATCRDSDNVKPGSSDSMYIRDKTSYVATAEEC</sequence>
<name>A0ACB7RJI9_HYAAI</name>
<comment type="caution">
    <text evidence="1">The sequence shown here is derived from an EMBL/GenBank/DDBJ whole genome shotgun (WGS) entry which is preliminary data.</text>
</comment>
<proteinExistence type="predicted"/>
<dbReference type="EMBL" id="CM023489">
    <property type="protein sequence ID" value="KAH6921786.1"/>
    <property type="molecule type" value="Genomic_DNA"/>
</dbReference>
<reference evidence="1" key="1">
    <citation type="submission" date="2020-05" db="EMBL/GenBank/DDBJ databases">
        <title>Large-scale comparative analyses of tick genomes elucidate their genetic diversity and vector capacities.</title>
        <authorList>
            <person name="Jia N."/>
            <person name="Wang J."/>
            <person name="Shi W."/>
            <person name="Du L."/>
            <person name="Sun Y."/>
            <person name="Zhan W."/>
            <person name="Jiang J."/>
            <person name="Wang Q."/>
            <person name="Zhang B."/>
            <person name="Ji P."/>
            <person name="Sakyi L.B."/>
            <person name="Cui X."/>
            <person name="Yuan T."/>
            <person name="Jiang B."/>
            <person name="Yang W."/>
            <person name="Lam T.T.-Y."/>
            <person name="Chang Q."/>
            <person name="Ding S."/>
            <person name="Wang X."/>
            <person name="Zhu J."/>
            <person name="Ruan X."/>
            <person name="Zhao L."/>
            <person name="Wei J."/>
            <person name="Que T."/>
            <person name="Du C."/>
            <person name="Cheng J."/>
            <person name="Dai P."/>
            <person name="Han X."/>
            <person name="Huang E."/>
            <person name="Gao Y."/>
            <person name="Liu J."/>
            <person name="Shao H."/>
            <person name="Ye R."/>
            <person name="Li L."/>
            <person name="Wei W."/>
            <person name="Wang X."/>
            <person name="Wang C."/>
            <person name="Yang T."/>
            <person name="Huo Q."/>
            <person name="Li W."/>
            <person name="Guo W."/>
            <person name="Chen H."/>
            <person name="Zhou L."/>
            <person name="Ni X."/>
            <person name="Tian J."/>
            <person name="Zhou Y."/>
            <person name="Sheng Y."/>
            <person name="Liu T."/>
            <person name="Pan Y."/>
            <person name="Xia L."/>
            <person name="Li J."/>
            <person name="Zhao F."/>
            <person name="Cao W."/>
        </authorList>
    </citation>
    <scope>NUCLEOTIDE SEQUENCE</scope>
    <source>
        <strain evidence="1">Hyas-2018</strain>
    </source>
</reference>
<organism evidence="1 2">
    <name type="scientific">Hyalomma asiaticum</name>
    <name type="common">Tick</name>
    <dbReference type="NCBI Taxonomy" id="266040"/>
    <lineage>
        <taxon>Eukaryota</taxon>
        <taxon>Metazoa</taxon>
        <taxon>Ecdysozoa</taxon>
        <taxon>Arthropoda</taxon>
        <taxon>Chelicerata</taxon>
        <taxon>Arachnida</taxon>
        <taxon>Acari</taxon>
        <taxon>Parasitiformes</taxon>
        <taxon>Ixodida</taxon>
        <taxon>Ixodoidea</taxon>
        <taxon>Ixodidae</taxon>
        <taxon>Hyalomminae</taxon>
        <taxon>Hyalomma</taxon>
    </lineage>
</organism>
<keyword evidence="2" id="KW-1185">Reference proteome</keyword>
<evidence type="ECO:0000313" key="2">
    <source>
        <dbReference type="Proteomes" id="UP000821845"/>
    </source>
</evidence>
<accession>A0ACB7RJI9</accession>
<gene>
    <name evidence="1" type="ORF">HPB50_004985</name>
</gene>
<evidence type="ECO:0000313" key="1">
    <source>
        <dbReference type="EMBL" id="KAH6921786.1"/>
    </source>
</evidence>
<dbReference type="Proteomes" id="UP000821845">
    <property type="component" value="Chromosome 9"/>
</dbReference>
<protein>
    <submittedName>
        <fullName evidence="1">Uncharacterized protein</fullName>
    </submittedName>
</protein>